<gene>
    <name evidence="1" type="ORF">OXX778_LOCUS22757</name>
</gene>
<accession>A0A814RRJ5</accession>
<feature type="non-terminal residue" evidence="1">
    <location>
        <position position="70"/>
    </location>
</feature>
<proteinExistence type="predicted"/>
<reference evidence="1" key="1">
    <citation type="submission" date="2021-02" db="EMBL/GenBank/DDBJ databases">
        <authorList>
            <person name="Nowell W R."/>
        </authorList>
    </citation>
    <scope>NUCLEOTIDE SEQUENCE</scope>
    <source>
        <strain evidence="1">Ploen Becks lab</strain>
    </source>
</reference>
<dbReference type="Proteomes" id="UP000663879">
    <property type="component" value="Unassembled WGS sequence"/>
</dbReference>
<evidence type="ECO:0000313" key="1">
    <source>
        <dbReference type="EMBL" id="CAF1137608.1"/>
    </source>
</evidence>
<comment type="caution">
    <text evidence="1">The sequence shown here is derived from an EMBL/GenBank/DDBJ whole genome shotgun (WGS) entry which is preliminary data.</text>
</comment>
<organism evidence="1 2">
    <name type="scientific">Brachionus calyciflorus</name>
    <dbReference type="NCBI Taxonomy" id="104777"/>
    <lineage>
        <taxon>Eukaryota</taxon>
        <taxon>Metazoa</taxon>
        <taxon>Spiralia</taxon>
        <taxon>Gnathifera</taxon>
        <taxon>Rotifera</taxon>
        <taxon>Eurotatoria</taxon>
        <taxon>Monogononta</taxon>
        <taxon>Pseudotrocha</taxon>
        <taxon>Ploima</taxon>
        <taxon>Brachionidae</taxon>
        <taxon>Brachionus</taxon>
    </lineage>
</organism>
<evidence type="ECO:0000313" key="2">
    <source>
        <dbReference type="Proteomes" id="UP000663879"/>
    </source>
</evidence>
<dbReference type="EMBL" id="CAJNOC010010192">
    <property type="protein sequence ID" value="CAF1137608.1"/>
    <property type="molecule type" value="Genomic_DNA"/>
</dbReference>
<keyword evidence="2" id="KW-1185">Reference proteome</keyword>
<dbReference type="AlphaFoldDB" id="A0A814RRJ5"/>
<sequence length="70" mass="8494">MDEKNTNLEIRKKCDEIQNESYAFNYVQKYPWVKECKTNSSFFTRFNLSNKIQFDYTQPSPNHTHDIRIV</sequence>
<name>A0A814RRJ5_9BILA</name>
<protein>
    <submittedName>
        <fullName evidence="1">Uncharacterized protein</fullName>
    </submittedName>
</protein>